<evidence type="ECO:0000256" key="3">
    <source>
        <dbReference type="SAM" id="SignalP"/>
    </source>
</evidence>
<dbReference type="InterPro" id="IPR011250">
    <property type="entry name" value="OMP/PagP_B-barrel"/>
</dbReference>
<keyword evidence="2 3" id="KW-0732">Signal</keyword>
<dbReference type="OrthoDB" id="5360144at2"/>
<organism evidence="5 6">
    <name type="scientific">Caenimonas sedimenti</name>
    <dbReference type="NCBI Taxonomy" id="2596921"/>
    <lineage>
        <taxon>Bacteria</taxon>
        <taxon>Pseudomonadati</taxon>
        <taxon>Pseudomonadota</taxon>
        <taxon>Betaproteobacteria</taxon>
        <taxon>Burkholderiales</taxon>
        <taxon>Comamonadaceae</taxon>
        <taxon>Caenimonas</taxon>
    </lineage>
</organism>
<feature type="chain" id="PRO_5021963247" evidence="3">
    <location>
        <begin position="21"/>
        <end position="173"/>
    </location>
</feature>
<dbReference type="GO" id="GO:0009279">
    <property type="term" value="C:cell outer membrane"/>
    <property type="evidence" value="ECO:0007669"/>
    <property type="project" value="UniProtKB-SubCell"/>
</dbReference>
<dbReference type="EMBL" id="VOBQ01000004">
    <property type="protein sequence ID" value="TWO72313.1"/>
    <property type="molecule type" value="Genomic_DNA"/>
</dbReference>
<dbReference type="SUPFAM" id="SSF56925">
    <property type="entry name" value="OMPA-like"/>
    <property type="match status" value="1"/>
</dbReference>
<dbReference type="Gene3D" id="2.40.160.20">
    <property type="match status" value="1"/>
</dbReference>
<name>A0A562ZV12_9BURK</name>
<evidence type="ECO:0000259" key="4">
    <source>
        <dbReference type="Pfam" id="PF13505"/>
    </source>
</evidence>
<dbReference type="InterPro" id="IPR027385">
    <property type="entry name" value="Beta-barrel_OMP"/>
</dbReference>
<sequence length="173" mass="18120">MTAPRSLSMLLGLFMCGAAAAQVSARDGYLGLQLKRSDFRIPCGSVAFPCDAGSTFPLYSGALLARPVGVELGALQLRDGRLNGTTVGVVGRARMAPEFGVYGRLGTTFVRAPTSVLGAGVDPGAGVSYGVGLSWDFSPSASAILGWDSYDLRFASGERDTVRSTSLGLQWRY</sequence>
<comment type="caution">
    <text evidence="5">The sequence shown here is derived from an EMBL/GenBank/DDBJ whole genome shotgun (WGS) entry which is preliminary data.</text>
</comment>
<dbReference type="Proteomes" id="UP000318199">
    <property type="component" value="Unassembled WGS sequence"/>
</dbReference>
<evidence type="ECO:0000256" key="1">
    <source>
        <dbReference type="ARBA" id="ARBA00004442"/>
    </source>
</evidence>
<reference evidence="5 6" key="1">
    <citation type="submission" date="2019-07" db="EMBL/GenBank/DDBJ databases">
        <title>Caenimonas sedimenti sp. nov., isolated from activated sludge.</title>
        <authorList>
            <person name="Xu J."/>
        </authorList>
    </citation>
    <scope>NUCLEOTIDE SEQUENCE [LARGE SCALE GENOMIC DNA]</scope>
    <source>
        <strain evidence="5 6">HX-9-20</strain>
    </source>
</reference>
<protein>
    <submittedName>
        <fullName evidence="5">Porin family protein</fullName>
    </submittedName>
</protein>
<dbReference type="Pfam" id="PF13505">
    <property type="entry name" value="OMP_b-brl"/>
    <property type="match status" value="1"/>
</dbReference>
<comment type="subcellular location">
    <subcellularLocation>
        <location evidence="1">Cell outer membrane</location>
    </subcellularLocation>
</comment>
<evidence type="ECO:0000256" key="2">
    <source>
        <dbReference type="ARBA" id="ARBA00022729"/>
    </source>
</evidence>
<gene>
    <name evidence="5" type="ORF">FN976_06310</name>
</gene>
<keyword evidence="6" id="KW-1185">Reference proteome</keyword>
<proteinExistence type="predicted"/>
<feature type="domain" description="Outer membrane protein beta-barrel" evidence="4">
    <location>
        <begin position="10"/>
        <end position="172"/>
    </location>
</feature>
<dbReference type="AlphaFoldDB" id="A0A562ZV12"/>
<evidence type="ECO:0000313" key="6">
    <source>
        <dbReference type="Proteomes" id="UP000318199"/>
    </source>
</evidence>
<accession>A0A562ZV12</accession>
<evidence type="ECO:0000313" key="5">
    <source>
        <dbReference type="EMBL" id="TWO72313.1"/>
    </source>
</evidence>
<feature type="signal peptide" evidence="3">
    <location>
        <begin position="1"/>
        <end position="20"/>
    </location>
</feature>